<feature type="region of interest" description="Disordered" evidence="5">
    <location>
        <begin position="1"/>
        <end position="86"/>
    </location>
</feature>
<sequence>MAAPEAEKAPTEEAAADDDDAWLYGDEGKGKEDGDAGQDKPPSNRGVPAVQNGVVVKKEDREEGEMSGEEGESQEKDDDDDSDEDNVQVTIGDIKAWSVNEQPRNLFKSGSNYQKPAAATGTKPAGTAKGIDIDAQGTINSVPVYEFDLNSIEAEEKPWRKPGADITDYFNYGFTEETWQQYCDKQRRLRAFNEGVTKTVTPIVLDSHSITTTREPTIIPMARSRPQVISQPQVGTINVIGGTANNSRRPDEGDPIPVAGVVAPPPPQMGRKFLPVSGMPPTSIPPPHLPPLDYSIPPPGMPPPHGMPPPGMGVPPPGFPSIPDPFDHFGYALGCDVMYSTRNFSAFYAVHQPDRSMPPPGFDDRPPFSYGPSHPTFPGNNFNEPPRSSNAQQWETGSSVSEQDSRDRDREWDRERERREGSRRDRERERSPHRMEEEYARDTKYRGQERERVERDRIRERDRDRDRERDRKRERDRGRRSRSTESTRDRDTESSRRERDEEKHRSRRSDSRRHKGDDSDTESRASSSKHKKSRRRRDKDDDSSEWPAGDATPTKAE</sequence>
<keyword evidence="3" id="KW-0507">mRNA processing</keyword>
<feature type="compositionally biased region" description="Basic and acidic residues" evidence="5">
    <location>
        <begin position="403"/>
        <end position="504"/>
    </location>
</feature>
<dbReference type="EMBL" id="JBAMIC010000013">
    <property type="protein sequence ID" value="KAK7097445.1"/>
    <property type="molecule type" value="Genomic_DNA"/>
</dbReference>
<dbReference type="PANTHER" id="PTHR13484">
    <property type="entry name" value="FIP1-LIKE 1 PROTEIN"/>
    <property type="match status" value="1"/>
</dbReference>
<dbReference type="AlphaFoldDB" id="A0AAN9G872"/>
<gene>
    <name evidence="7" type="ORF">V1264_004424</name>
</gene>
<feature type="compositionally biased region" description="Basic residues" evidence="5">
    <location>
        <begin position="527"/>
        <end position="537"/>
    </location>
</feature>
<evidence type="ECO:0000256" key="2">
    <source>
        <dbReference type="ARBA" id="ARBA00007459"/>
    </source>
</evidence>
<accession>A0AAN9G872</accession>
<feature type="compositionally biased region" description="Low complexity" evidence="5">
    <location>
        <begin position="115"/>
        <end position="128"/>
    </location>
</feature>
<feature type="compositionally biased region" description="Acidic residues" evidence="5">
    <location>
        <begin position="62"/>
        <end position="86"/>
    </location>
</feature>
<dbReference type="InterPro" id="IPR007854">
    <property type="entry name" value="Fip1_dom"/>
</dbReference>
<dbReference type="Pfam" id="PF05182">
    <property type="entry name" value="Fip1"/>
    <property type="match status" value="1"/>
</dbReference>
<organism evidence="7 8">
    <name type="scientific">Littorina saxatilis</name>
    <dbReference type="NCBI Taxonomy" id="31220"/>
    <lineage>
        <taxon>Eukaryota</taxon>
        <taxon>Metazoa</taxon>
        <taxon>Spiralia</taxon>
        <taxon>Lophotrochozoa</taxon>
        <taxon>Mollusca</taxon>
        <taxon>Gastropoda</taxon>
        <taxon>Caenogastropoda</taxon>
        <taxon>Littorinimorpha</taxon>
        <taxon>Littorinoidea</taxon>
        <taxon>Littorinidae</taxon>
        <taxon>Littorina</taxon>
    </lineage>
</organism>
<evidence type="ECO:0000313" key="8">
    <source>
        <dbReference type="Proteomes" id="UP001374579"/>
    </source>
</evidence>
<feature type="region of interest" description="Disordered" evidence="5">
    <location>
        <begin position="356"/>
        <end position="557"/>
    </location>
</feature>
<proteinExistence type="inferred from homology"/>
<feature type="region of interest" description="Disordered" evidence="5">
    <location>
        <begin position="108"/>
        <end position="128"/>
    </location>
</feature>
<evidence type="ECO:0000256" key="4">
    <source>
        <dbReference type="ARBA" id="ARBA00023242"/>
    </source>
</evidence>
<keyword evidence="8" id="KW-1185">Reference proteome</keyword>
<feature type="compositionally biased region" description="Basic and acidic residues" evidence="5">
    <location>
        <begin position="26"/>
        <end position="38"/>
    </location>
</feature>
<comment type="caution">
    <text evidence="7">The sequence shown here is derived from an EMBL/GenBank/DDBJ whole genome shotgun (WGS) entry which is preliminary data.</text>
</comment>
<reference evidence="7 8" key="1">
    <citation type="submission" date="2024-02" db="EMBL/GenBank/DDBJ databases">
        <title>Chromosome-scale genome assembly of the rough periwinkle Littorina saxatilis.</title>
        <authorList>
            <person name="De Jode A."/>
            <person name="Faria R."/>
            <person name="Formenti G."/>
            <person name="Sims Y."/>
            <person name="Smith T.P."/>
            <person name="Tracey A."/>
            <person name="Wood J.M.D."/>
            <person name="Zagrodzka Z.B."/>
            <person name="Johannesson K."/>
            <person name="Butlin R.K."/>
            <person name="Leder E.H."/>
        </authorList>
    </citation>
    <scope>NUCLEOTIDE SEQUENCE [LARGE SCALE GENOMIC DNA]</scope>
    <source>
        <strain evidence="7">Snail1</strain>
        <tissue evidence="7">Muscle</tissue>
    </source>
</reference>
<dbReference type="InterPro" id="IPR051187">
    <property type="entry name" value="Pre-mRNA_3'-end_processing_reg"/>
</dbReference>
<dbReference type="PANTHER" id="PTHR13484:SF0">
    <property type="entry name" value="PRE-MRNA 3'-END-PROCESSING FACTOR FIP1"/>
    <property type="match status" value="1"/>
</dbReference>
<feature type="compositionally biased region" description="Basic residues" evidence="5">
    <location>
        <begin position="505"/>
        <end position="514"/>
    </location>
</feature>
<name>A0AAN9G872_9CAEN</name>
<comment type="subcellular location">
    <subcellularLocation>
        <location evidence="1">Nucleus</location>
    </subcellularLocation>
</comment>
<feature type="compositionally biased region" description="Basic and acidic residues" evidence="5">
    <location>
        <begin position="1"/>
        <end position="11"/>
    </location>
</feature>
<evidence type="ECO:0000256" key="1">
    <source>
        <dbReference type="ARBA" id="ARBA00004123"/>
    </source>
</evidence>
<dbReference type="GO" id="GO:0006397">
    <property type="term" value="P:mRNA processing"/>
    <property type="evidence" value="ECO:0007669"/>
    <property type="project" value="UniProtKB-KW"/>
</dbReference>
<evidence type="ECO:0000256" key="5">
    <source>
        <dbReference type="SAM" id="MobiDB-lite"/>
    </source>
</evidence>
<evidence type="ECO:0000256" key="3">
    <source>
        <dbReference type="ARBA" id="ARBA00022664"/>
    </source>
</evidence>
<evidence type="ECO:0000259" key="6">
    <source>
        <dbReference type="Pfam" id="PF05182"/>
    </source>
</evidence>
<evidence type="ECO:0000313" key="7">
    <source>
        <dbReference type="EMBL" id="KAK7097445.1"/>
    </source>
</evidence>
<feature type="domain" description="Pre-mRNA polyadenylation factor Fip1" evidence="6">
    <location>
        <begin position="147"/>
        <end position="190"/>
    </location>
</feature>
<dbReference type="Proteomes" id="UP001374579">
    <property type="component" value="Unassembled WGS sequence"/>
</dbReference>
<comment type="similarity">
    <text evidence="2">Belongs to the FIP1 family.</text>
</comment>
<feature type="compositionally biased region" description="Polar residues" evidence="5">
    <location>
        <begin position="378"/>
        <end position="397"/>
    </location>
</feature>
<dbReference type="GO" id="GO:0005847">
    <property type="term" value="C:mRNA cleavage and polyadenylation specificity factor complex"/>
    <property type="evidence" value="ECO:0007669"/>
    <property type="project" value="TreeGrafter"/>
</dbReference>
<protein>
    <recommendedName>
        <fullName evidence="6">Pre-mRNA polyadenylation factor Fip1 domain-containing protein</fullName>
    </recommendedName>
</protein>
<keyword evidence="4" id="KW-0539">Nucleus</keyword>